<proteinExistence type="predicted"/>
<accession>A0A0D2LC11</accession>
<evidence type="ECO:0000313" key="2">
    <source>
        <dbReference type="Proteomes" id="UP000054270"/>
    </source>
</evidence>
<dbReference type="Proteomes" id="UP000054270">
    <property type="component" value="Unassembled WGS sequence"/>
</dbReference>
<protein>
    <submittedName>
        <fullName evidence="1">Uncharacterized protein</fullName>
    </submittedName>
</protein>
<name>A0A0D2LC11_HYPSF</name>
<keyword evidence="2" id="KW-1185">Reference proteome</keyword>
<dbReference type="EMBL" id="KN817535">
    <property type="protein sequence ID" value="KJA24747.1"/>
    <property type="molecule type" value="Genomic_DNA"/>
</dbReference>
<reference evidence="2" key="1">
    <citation type="submission" date="2014-04" db="EMBL/GenBank/DDBJ databases">
        <title>Evolutionary Origins and Diversification of the Mycorrhizal Mutualists.</title>
        <authorList>
            <consortium name="DOE Joint Genome Institute"/>
            <consortium name="Mycorrhizal Genomics Consortium"/>
            <person name="Kohler A."/>
            <person name="Kuo A."/>
            <person name="Nagy L.G."/>
            <person name="Floudas D."/>
            <person name="Copeland A."/>
            <person name="Barry K.W."/>
            <person name="Cichocki N."/>
            <person name="Veneault-Fourrey C."/>
            <person name="LaButti K."/>
            <person name="Lindquist E.A."/>
            <person name="Lipzen A."/>
            <person name="Lundell T."/>
            <person name="Morin E."/>
            <person name="Murat C."/>
            <person name="Riley R."/>
            <person name="Ohm R."/>
            <person name="Sun H."/>
            <person name="Tunlid A."/>
            <person name="Henrissat B."/>
            <person name="Grigoriev I.V."/>
            <person name="Hibbett D.S."/>
            <person name="Martin F."/>
        </authorList>
    </citation>
    <scope>NUCLEOTIDE SEQUENCE [LARGE SCALE GENOMIC DNA]</scope>
    <source>
        <strain evidence="2">FD-334 SS-4</strain>
    </source>
</reference>
<evidence type="ECO:0000313" key="1">
    <source>
        <dbReference type="EMBL" id="KJA24747.1"/>
    </source>
</evidence>
<dbReference type="AlphaFoldDB" id="A0A0D2LC11"/>
<organism evidence="1 2">
    <name type="scientific">Hypholoma sublateritium (strain FD-334 SS-4)</name>
    <dbReference type="NCBI Taxonomy" id="945553"/>
    <lineage>
        <taxon>Eukaryota</taxon>
        <taxon>Fungi</taxon>
        <taxon>Dikarya</taxon>
        <taxon>Basidiomycota</taxon>
        <taxon>Agaricomycotina</taxon>
        <taxon>Agaricomycetes</taxon>
        <taxon>Agaricomycetidae</taxon>
        <taxon>Agaricales</taxon>
        <taxon>Agaricineae</taxon>
        <taxon>Strophariaceae</taxon>
        <taxon>Hypholoma</taxon>
    </lineage>
</organism>
<sequence length="119" mass="13228">MLPISNISALKIRRSVLTASANSEPSAAHLPIVSPQYFFPIHPAPLIVRRLYRRLQCVSPSRHVLTGSLSFWCVYKPAISRPHIRAWSATPGFCVTIATPSPPKISSLGRRAQHYRQAT</sequence>
<gene>
    <name evidence="1" type="ORF">HYPSUDRAFT_38412</name>
</gene>